<reference evidence="2 3" key="1">
    <citation type="journal article" date="2023" name="J. Hered.">
        <title>Chromosome-level genome of the wood stork (Mycteria americana) provides insight into avian chromosome evolution.</title>
        <authorList>
            <person name="Flamio R. Jr."/>
            <person name="Ramstad K.M."/>
        </authorList>
    </citation>
    <scope>NUCLEOTIDE SEQUENCE [LARGE SCALE GENOMIC DNA]</scope>
    <source>
        <strain evidence="2">JAX WOST 10</strain>
    </source>
</reference>
<dbReference type="InterPro" id="IPR000477">
    <property type="entry name" value="RT_dom"/>
</dbReference>
<dbReference type="AlphaFoldDB" id="A0AAN7SKI4"/>
<keyword evidence="3" id="KW-1185">Reference proteome</keyword>
<evidence type="ECO:0000313" key="3">
    <source>
        <dbReference type="Proteomes" id="UP001333110"/>
    </source>
</evidence>
<name>A0AAN7SKI4_MYCAM</name>
<dbReference type="Pfam" id="PF00078">
    <property type="entry name" value="RVT_1"/>
    <property type="match status" value="1"/>
</dbReference>
<feature type="domain" description="Reverse transcriptase" evidence="1">
    <location>
        <begin position="154"/>
        <end position="231"/>
    </location>
</feature>
<evidence type="ECO:0000259" key="1">
    <source>
        <dbReference type="Pfam" id="PF00078"/>
    </source>
</evidence>
<dbReference type="PANTHER" id="PTHR33332">
    <property type="entry name" value="REVERSE TRANSCRIPTASE DOMAIN-CONTAINING PROTEIN"/>
    <property type="match status" value="1"/>
</dbReference>
<dbReference type="EMBL" id="JAUNZN010000001">
    <property type="protein sequence ID" value="KAK4831273.1"/>
    <property type="molecule type" value="Genomic_DNA"/>
</dbReference>
<protein>
    <recommendedName>
        <fullName evidence="1">Reverse transcriptase domain-containing protein</fullName>
    </recommendedName>
</protein>
<sequence>MKTNHVCDCSSNCITRDMIIALHSALVRPHLVYCAQFQYPQRDLITVFHYLNDSYRGDGGSLLKRLQSEQARDNRHESLQGKFYVDIRKKKVFRTVKHWIGCSDQVVQHWNRLPREMVESQVNKIFLYMYYFSYQDGTCKYNVGLKRHLTLMEQKLAAHGLDGCTLRWVKNWLDGRAQRVVVNGVYSSWRPVTSGVPQGSVLGPVLFNIFINDLDEGIECTLSKFADDTKLCGSVDLLEGRQALQRDLDRLD</sequence>
<dbReference type="Proteomes" id="UP001333110">
    <property type="component" value="Unassembled WGS sequence"/>
</dbReference>
<comment type="caution">
    <text evidence="2">The sequence shown here is derived from an EMBL/GenBank/DDBJ whole genome shotgun (WGS) entry which is preliminary data.</text>
</comment>
<evidence type="ECO:0000313" key="2">
    <source>
        <dbReference type="EMBL" id="KAK4831273.1"/>
    </source>
</evidence>
<organism evidence="2 3">
    <name type="scientific">Mycteria americana</name>
    <name type="common">Wood stork</name>
    <dbReference type="NCBI Taxonomy" id="33587"/>
    <lineage>
        <taxon>Eukaryota</taxon>
        <taxon>Metazoa</taxon>
        <taxon>Chordata</taxon>
        <taxon>Craniata</taxon>
        <taxon>Vertebrata</taxon>
        <taxon>Euteleostomi</taxon>
        <taxon>Archelosauria</taxon>
        <taxon>Archosauria</taxon>
        <taxon>Dinosauria</taxon>
        <taxon>Saurischia</taxon>
        <taxon>Theropoda</taxon>
        <taxon>Coelurosauria</taxon>
        <taxon>Aves</taxon>
        <taxon>Neognathae</taxon>
        <taxon>Neoaves</taxon>
        <taxon>Aequornithes</taxon>
        <taxon>Ciconiiformes</taxon>
        <taxon>Ciconiidae</taxon>
        <taxon>Mycteria</taxon>
    </lineage>
</organism>
<accession>A0AAN7SKI4</accession>
<proteinExistence type="predicted"/>
<gene>
    <name evidence="2" type="ORF">QYF61_016743</name>
</gene>